<keyword evidence="4 5" id="KW-0238">DNA-binding</keyword>
<dbReference type="PANTHER" id="PTHR46600">
    <property type="entry name" value="THAP DOMAIN-CONTAINING"/>
    <property type="match status" value="1"/>
</dbReference>
<evidence type="ECO:0000313" key="8">
    <source>
        <dbReference type="Proteomes" id="UP001160148"/>
    </source>
</evidence>
<proteinExistence type="predicted"/>
<evidence type="ECO:0000256" key="3">
    <source>
        <dbReference type="ARBA" id="ARBA00022833"/>
    </source>
</evidence>
<organism evidence="7 8">
    <name type="scientific">Macrosiphum euphorbiae</name>
    <name type="common">potato aphid</name>
    <dbReference type="NCBI Taxonomy" id="13131"/>
    <lineage>
        <taxon>Eukaryota</taxon>
        <taxon>Metazoa</taxon>
        <taxon>Ecdysozoa</taxon>
        <taxon>Arthropoda</taxon>
        <taxon>Hexapoda</taxon>
        <taxon>Insecta</taxon>
        <taxon>Pterygota</taxon>
        <taxon>Neoptera</taxon>
        <taxon>Paraneoptera</taxon>
        <taxon>Hemiptera</taxon>
        <taxon>Sternorrhyncha</taxon>
        <taxon>Aphidomorpha</taxon>
        <taxon>Aphidoidea</taxon>
        <taxon>Aphididae</taxon>
        <taxon>Macrosiphini</taxon>
        <taxon>Macrosiphum</taxon>
    </lineage>
</organism>
<feature type="domain" description="THAP-type" evidence="6">
    <location>
        <begin position="1"/>
        <end position="87"/>
    </location>
</feature>
<keyword evidence="8" id="KW-1185">Reference proteome</keyword>
<keyword evidence="2 5" id="KW-0863">Zinc-finger</keyword>
<protein>
    <recommendedName>
        <fullName evidence="6">THAP-type domain-containing protein</fullName>
    </recommendedName>
</protein>
<evidence type="ECO:0000256" key="4">
    <source>
        <dbReference type="ARBA" id="ARBA00023125"/>
    </source>
</evidence>
<dbReference type="GO" id="GO:0043565">
    <property type="term" value="F:sequence-specific DNA binding"/>
    <property type="evidence" value="ECO:0007669"/>
    <property type="project" value="InterPro"/>
</dbReference>
<evidence type="ECO:0000256" key="5">
    <source>
        <dbReference type="PROSITE-ProRule" id="PRU00309"/>
    </source>
</evidence>
<dbReference type="Pfam" id="PF21789">
    <property type="entry name" value="TNP-like_RNaseH_C"/>
    <property type="match status" value="1"/>
</dbReference>
<comment type="caution">
    <text evidence="7">The sequence shown here is derived from an EMBL/GenBank/DDBJ whole genome shotgun (WGS) entry which is preliminary data.</text>
</comment>
<evidence type="ECO:0000256" key="1">
    <source>
        <dbReference type="ARBA" id="ARBA00022723"/>
    </source>
</evidence>
<evidence type="ECO:0000256" key="2">
    <source>
        <dbReference type="ARBA" id="ARBA00022771"/>
    </source>
</evidence>
<sequence>MSSRKSGYSFKCIVKSCGELKIQKESVSFFSFPKDPARCKIWLERCQLPADILHQKSIKLCGKHFEKNMFLNFLENRLKPDAIPTLFPDERDGCYVSTSLELSSSDKSGICITLTKNASCGSNSPLKIIDDKGKYTTETCSSNEVLALPLPGSPEVHDSIDYSISSGTSSTFSSERSRCLDSPLDFISPSSSKGCQTLKAWSEKTPRKVLLRQQLKIEKEARLKAEKTILGLSNQLTEFNTVDNFLSLIDDELTDNKYIIQFYNEDSKLNLRLAPKLTHAHINPGPFEKMRVYLAAQIFSESVAAGMNTHLELGKLPLESKCTIDVIDKMDKLFDIFNSSKVPNSKSFRRPFKNTSIQIEHLSMMLLFFKKIKVITKINCTDVTSKMNFINGWLISINGLLKLWVSLHESTTHPSDYVLYTNRLNQDILENLFGMFRNKNGNNRNPTPVQFYMAFRNLFCLNYFQHSPNANCIKDLDDILCHMNPQEFGSTNVMLPEPSLSGTYFNFKIGTVDYRFLNLPEKNALHYVCGYLYSKCLSQHTCDLCVEYGRYQNNLDQAFLLCYFKAYTNTAQTTYGNLQMPNNDFYQFIFELENIFIQRFPLLAVAKGVASNLNEFLCNVPFKHPCPHFDYVYLIKLFVRFRIFSSVKYLNRDLVSERQFKNRKLTILKHL</sequence>
<dbReference type="SMART" id="SM00692">
    <property type="entry name" value="DM3"/>
    <property type="match status" value="1"/>
</dbReference>
<dbReference type="Pfam" id="PF05485">
    <property type="entry name" value="THAP"/>
    <property type="match status" value="1"/>
</dbReference>
<dbReference type="InterPro" id="IPR026516">
    <property type="entry name" value="THAP1/10"/>
</dbReference>
<evidence type="ECO:0000259" key="6">
    <source>
        <dbReference type="PROSITE" id="PS50950"/>
    </source>
</evidence>
<dbReference type="GO" id="GO:0008270">
    <property type="term" value="F:zinc ion binding"/>
    <property type="evidence" value="ECO:0007669"/>
    <property type="project" value="UniProtKB-KW"/>
</dbReference>
<dbReference type="SUPFAM" id="SSF57716">
    <property type="entry name" value="Glucocorticoid receptor-like (DNA-binding domain)"/>
    <property type="match status" value="1"/>
</dbReference>
<keyword evidence="3" id="KW-0862">Zinc</keyword>
<dbReference type="PANTHER" id="PTHR46600:SF11">
    <property type="entry name" value="THAP DOMAIN-CONTAINING PROTEIN 10"/>
    <property type="match status" value="1"/>
</dbReference>
<keyword evidence="1" id="KW-0479">Metal-binding</keyword>
<gene>
    <name evidence="7" type="ORF">MEUPH1_LOCUS12647</name>
</gene>
<dbReference type="PROSITE" id="PS50950">
    <property type="entry name" value="ZF_THAP"/>
    <property type="match status" value="1"/>
</dbReference>
<reference evidence="7 8" key="1">
    <citation type="submission" date="2023-01" db="EMBL/GenBank/DDBJ databases">
        <authorList>
            <person name="Whitehead M."/>
        </authorList>
    </citation>
    <scope>NUCLEOTIDE SEQUENCE [LARGE SCALE GENOMIC DNA]</scope>
</reference>
<dbReference type="InterPro" id="IPR048366">
    <property type="entry name" value="TNP-like_GBD"/>
</dbReference>
<dbReference type="Proteomes" id="UP001160148">
    <property type="component" value="Unassembled WGS sequence"/>
</dbReference>
<dbReference type="EMBL" id="CARXXK010000002">
    <property type="protein sequence ID" value="CAI6356970.1"/>
    <property type="molecule type" value="Genomic_DNA"/>
</dbReference>
<evidence type="ECO:0000313" key="7">
    <source>
        <dbReference type="EMBL" id="CAI6356970.1"/>
    </source>
</evidence>
<accession>A0AAV0WLM4</accession>
<dbReference type="InterPro" id="IPR006612">
    <property type="entry name" value="THAP_Znf"/>
</dbReference>
<dbReference type="AlphaFoldDB" id="A0AAV0WLM4"/>
<dbReference type="SMART" id="SM00980">
    <property type="entry name" value="THAP"/>
    <property type="match status" value="1"/>
</dbReference>
<dbReference type="Pfam" id="PF21788">
    <property type="entry name" value="TNP-like_GBD"/>
    <property type="match status" value="1"/>
</dbReference>
<name>A0AAV0WLM4_9HEMI</name>
<dbReference type="InterPro" id="IPR048367">
    <property type="entry name" value="TNP-like_RNaseH_C"/>
</dbReference>